<dbReference type="GO" id="GO:0006979">
    <property type="term" value="P:response to oxidative stress"/>
    <property type="evidence" value="ECO:0007669"/>
    <property type="project" value="InterPro"/>
</dbReference>
<comment type="similarity">
    <text evidence="1 9">Belongs to the MsrB Met sulfoxide reductase family.</text>
</comment>
<keyword evidence="4 9" id="KW-0479">Metal-binding</keyword>
<evidence type="ECO:0000256" key="5">
    <source>
        <dbReference type="ARBA" id="ARBA00022833"/>
    </source>
</evidence>
<dbReference type="GO" id="GO:0030091">
    <property type="term" value="P:protein repair"/>
    <property type="evidence" value="ECO:0007669"/>
    <property type="project" value="InterPro"/>
</dbReference>
<evidence type="ECO:0000256" key="9">
    <source>
        <dbReference type="HAMAP-Rule" id="MF_01400"/>
    </source>
</evidence>
<feature type="binding site" evidence="9">
    <location>
        <position position="47"/>
    </location>
    <ligand>
        <name>Zn(2+)</name>
        <dbReference type="ChEBI" id="CHEBI:29105"/>
    </ligand>
</feature>
<dbReference type="Proteomes" id="UP000186931">
    <property type="component" value="Unassembled WGS sequence"/>
</dbReference>
<evidence type="ECO:0000256" key="6">
    <source>
        <dbReference type="ARBA" id="ARBA00023002"/>
    </source>
</evidence>
<dbReference type="PROSITE" id="PS51790">
    <property type="entry name" value="MSRB"/>
    <property type="match status" value="1"/>
</dbReference>
<accession>A0A1E8DZ75</accession>
<feature type="domain" description="MsrB" evidence="10">
    <location>
        <begin position="8"/>
        <end position="130"/>
    </location>
</feature>
<evidence type="ECO:0000256" key="3">
    <source>
        <dbReference type="ARBA" id="ARBA00021130"/>
    </source>
</evidence>
<name>A0A1E8DZ75_9GAMM</name>
<dbReference type="GO" id="GO:0008270">
    <property type="term" value="F:zinc ion binding"/>
    <property type="evidence" value="ECO:0007669"/>
    <property type="project" value="UniProtKB-UniRule"/>
</dbReference>
<evidence type="ECO:0000313" key="12">
    <source>
        <dbReference type="Proteomes" id="UP000186931"/>
    </source>
</evidence>
<dbReference type="AlphaFoldDB" id="A0A1E8DZ75"/>
<comment type="catalytic activity">
    <reaction evidence="7 9">
        <text>L-methionyl-[protein] + [thioredoxin]-disulfide + H2O = L-methionyl-(R)-S-oxide-[protein] + [thioredoxin]-dithiol</text>
        <dbReference type="Rhea" id="RHEA:24164"/>
        <dbReference type="Rhea" id="RHEA-COMP:10698"/>
        <dbReference type="Rhea" id="RHEA-COMP:10700"/>
        <dbReference type="Rhea" id="RHEA-COMP:12313"/>
        <dbReference type="Rhea" id="RHEA-COMP:12314"/>
        <dbReference type="ChEBI" id="CHEBI:15377"/>
        <dbReference type="ChEBI" id="CHEBI:16044"/>
        <dbReference type="ChEBI" id="CHEBI:29950"/>
        <dbReference type="ChEBI" id="CHEBI:45764"/>
        <dbReference type="ChEBI" id="CHEBI:50058"/>
        <dbReference type="EC" id="1.8.4.12"/>
    </reaction>
</comment>
<sequence>MGKLNKTDREWQRELSPEEFRITRQKGTEPAFTGRYWNTQQEGIYTCRCCGTALFSSETKYDSGCGWPSFFRPLQPGVIEEHQDDSHGMQRTEIVCHHCDAHLGHVFNDGPQPTGLRYCVNSASLELKTEEKNDEENYP</sequence>
<dbReference type="Gene3D" id="2.170.150.20">
    <property type="entry name" value="Peptide methionine sulfoxide reductase"/>
    <property type="match status" value="1"/>
</dbReference>
<feature type="binding site" evidence="9">
    <location>
        <position position="99"/>
    </location>
    <ligand>
        <name>Zn(2+)</name>
        <dbReference type="ChEBI" id="CHEBI:29105"/>
    </ligand>
</feature>
<dbReference type="RefSeq" id="WP_070155976.1">
    <property type="nucleotide sequence ID" value="NZ_JACANQ010000003.1"/>
</dbReference>
<dbReference type="PANTHER" id="PTHR10173:SF52">
    <property type="entry name" value="METHIONINE-R-SULFOXIDE REDUCTASE B1"/>
    <property type="match status" value="1"/>
</dbReference>
<gene>
    <name evidence="9" type="primary">msrB</name>
    <name evidence="11" type="ORF">BJN41_08530</name>
</gene>
<evidence type="ECO:0000259" key="10">
    <source>
        <dbReference type="PROSITE" id="PS51790"/>
    </source>
</evidence>
<dbReference type="eggNOG" id="COG0229">
    <property type="taxonomic scope" value="Bacteria"/>
</dbReference>
<dbReference type="InterPro" id="IPR028427">
    <property type="entry name" value="Met_Sox_Rdtase_MsrB"/>
</dbReference>
<evidence type="ECO:0000256" key="2">
    <source>
        <dbReference type="ARBA" id="ARBA00012499"/>
    </source>
</evidence>
<proteinExistence type="inferred from homology"/>
<dbReference type="STRING" id="202956.BJN41_08530"/>
<feature type="active site" description="Nucleophile" evidence="9">
    <location>
        <position position="119"/>
    </location>
</feature>
<dbReference type="PANTHER" id="PTHR10173">
    <property type="entry name" value="METHIONINE SULFOXIDE REDUCTASE"/>
    <property type="match status" value="1"/>
</dbReference>
<evidence type="ECO:0000313" key="11">
    <source>
        <dbReference type="EMBL" id="OFE42293.1"/>
    </source>
</evidence>
<feature type="binding site" evidence="9">
    <location>
        <position position="96"/>
    </location>
    <ligand>
        <name>Zn(2+)</name>
        <dbReference type="ChEBI" id="CHEBI:29105"/>
    </ligand>
</feature>
<dbReference type="GO" id="GO:0033743">
    <property type="term" value="F:peptide-methionine (R)-S-oxide reductase activity"/>
    <property type="evidence" value="ECO:0007669"/>
    <property type="project" value="UniProtKB-UniRule"/>
</dbReference>
<keyword evidence="6 9" id="KW-0560">Oxidoreductase</keyword>
<comment type="cofactor">
    <cofactor evidence="9">
        <name>Zn(2+)</name>
        <dbReference type="ChEBI" id="CHEBI:29105"/>
    </cofactor>
    <text evidence="9">Binds 1 zinc ion per subunit. The zinc ion is important for the structural integrity of the protein.</text>
</comment>
<reference evidence="11 12" key="1">
    <citation type="submission" date="2016-10" db="EMBL/GenBank/DDBJ databases">
        <title>Genome of airborne Acinetobacter sp. 5-2Ac02 in the hospital environment: Species near to Acinetobacter towneri.</title>
        <authorList>
            <person name="Barbosa B."/>
            <person name="Fernandez-Garcia L."/>
            <person name="Gato E."/>
            <person name="Leao R."/>
            <person name="Albano R."/>
            <person name="Fernandez B."/>
            <person name="Fernandez-Cuenca F."/>
            <person name="Marques E."/>
            <person name="Tomas M."/>
        </authorList>
    </citation>
    <scope>NUCLEOTIDE SEQUENCE [LARGE SCALE GENOMIC DNA]</scope>
    <source>
        <strain evidence="11 12">5-2Ac02</strain>
    </source>
</reference>
<dbReference type="EMBL" id="MKQS01000064">
    <property type="protein sequence ID" value="OFE42293.1"/>
    <property type="molecule type" value="Genomic_DNA"/>
</dbReference>
<dbReference type="SUPFAM" id="SSF51316">
    <property type="entry name" value="Mss4-like"/>
    <property type="match status" value="1"/>
</dbReference>
<organism evidence="11 12">
    <name type="scientific">Acinetobacter towneri</name>
    <dbReference type="NCBI Taxonomy" id="202956"/>
    <lineage>
        <taxon>Bacteria</taxon>
        <taxon>Pseudomonadati</taxon>
        <taxon>Pseudomonadota</taxon>
        <taxon>Gammaproteobacteria</taxon>
        <taxon>Moraxellales</taxon>
        <taxon>Moraxellaceae</taxon>
        <taxon>Acinetobacter</taxon>
    </lineage>
</organism>
<dbReference type="NCBIfam" id="TIGR00357">
    <property type="entry name" value="peptide-methionine (R)-S-oxide reductase MsrB"/>
    <property type="match status" value="1"/>
</dbReference>
<dbReference type="FunFam" id="2.170.150.20:FF:000001">
    <property type="entry name" value="Peptide methionine sulfoxide reductase MsrB"/>
    <property type="match status" value="1"/>
</dbReference>
<comment type="caution">
    <text evidence="11">The sequence shown here is derived from an EMBL/GenBank/DDBJ whole genome shotgun (WGS) entry which is preliminary data.</text>
</comment>
<dbReference type="GO" id="GO:0005737">
    <property type="term" value="C:cytoplasm"/>
    <property type="evidence" value="ECO:0007669"/>
    <property type="project" value="TreeGrafter"/>
</dbReference>
<dbReference type="InterPro" id="IPR002579">
    <property type="entry name" value="Met_Sox_Rdtase_MsrB_dom"/>
</dbReference>
<keyword evidence="5 9" id="KW-0862">Zinc</keyword>
<evidence type="ECO:0000256" key="8">
    <source>
        <dbReference type="ARBA" id="ARBA00075819"/>
    </source>
</evidence>
<dbReference type="HAMAP" id="MF_01400">
    <property type="entry name" value="MsrB"/>
    <property type="match status" value="1"/>
</dbReference>
<dbReference type="InterPro" id="IPR011057">
    <property type="entry name" value="Mss4-like_sf"/>
</dbReference>
<protein>
    <recommendedName>
        <fullName evidence="3 9">Peptide methionine sulfoxide reductase MsrB</fullName>
        <ecNumber evidence="2 9">1.8.4.12</ecNumber>
    </recommendedName>
    <alternativeName>
        <fullName evidence="8 9">Peptide-methionine (R)-S-oxide reductase</fullName>
    </alternativeName>
</protein>
<dbReference type="EC" id="1.8.4.12" evidence="2 9"/>
<evidence type="ECO:0000256" key="7">
    <source>
        <dbReference type="ARBA" id="ARBA00048488"/>
    </source>
</evidence>
<evidence type="ECO:0000256" key="4">
    <source>
        <dbReference type="ARBA" id="ARBA00022723"/>
    </source>
</evidence>
<dbReference type="Pfam" id="PF01641">
    <property type="entry name" value="SelR"/>
    <property type="match status" value="1"/>
</dbReference>
<feature type="binding site" evidence="9">
    <location>
        <position position="50"/>
    </location>
    <ligand>
        <name>Zn(2+)</name>
        <dbReference type="ChEBI" id="CHEBI:29105"/>
    </ligand>
</feature>
<evidence type="ECO:0000256" key="1">
    <source>
        <dbReference type="ARBA" id="ARBA00007174"/>
    </source>
</evidence>